<name>A0A9Q3F1I2_9BASI</name>
<evidence type="ECO:0000313" key="3">
    <source>
        <dbReference type="Proteomes" id="UP000765509"/>
    </source>
</evidence>
<accession>A0A9Q3F1I2</accession>
<evidence type="ECO:0000313" key="2">
    <source>
        <dbReference type="EMBL" id="MBW0531978.1"/>
    </source>
</evidence>
<evidence type="ECO:0000256" key="1">
    <source>
        <dbReference type="SAM" id="MobiDB-lite"/>
    </source>
</evidence>
<dbReference type="Proteomes" id="UP000765509">
    <property type="component" value="Unassembled WGS sequence"/>
</dbReference>
<feature type="compositionally biased region" description="Basic and acidic residues" evidence="1">
    <location>
        <begin position="117"/>
        <end position="129"/>
    </location>
</feature>
<organism evidence="2 3">
    <name type="scientific">Austropuccinia psidii MF-1</name>
    <dbReference type="NCBI Taxonomy" id="1389203"/>
    <lineage>
        <taxon>Eukaryota</taxon>
        <taxon>Fungi</taxon>
        <taxon>Dikarya</taxon>
        <taxon>Basidiomycota</taxon>
        <taxon>Pucciniomycotina</taxon>
        <taxon>Pucciniomycetes</taxon>
        <taxon>Pucciniales</taxon>
        <taxon>Sphaerophragmiaceae</taxon>
        <taxon>Austropuccinia</taxon>
    </lineage>
</organism>
<proteinExistence type="predicted"/>
<reference evidence="2" key="1">
    <citation type="submission" date="2021-03" db="EMBL/GenBank/DDBJ databases">
        <title>Draft genome sequence of rust myrtle Austropuccinia psidii MF-1, a brazilian biotype.</title>
        <authorList>
            <person name="Quecine M.C."/>
            <person name="Pachon D.M.R."/>
            <person name="Bonatelli M.L."/>
            <person name="Correr F.H."/>
            <person name="Franceschini L.M."/>
            <person name="Leite T.F."/>
            <person name="Margarido G.R.A."/>
            <person name="Almeida C.A."/>
            <person name="Ferrarezi J.A."/>
            <person name="Labate C.A."/>
        </authorList>
    </citation>
    <scope>NUCLEOTIDE SEQUENCE</scope>
    <source>
        <strain evidence="2">MF-1</strain>
    </source>
</reference>
<feature type="compositionally biased region" description="Basic and acidic residues" evidence="1">
    <location>
        <begin position="58"/>
        <end position="81"/>
    </location>
</feature>
<feature type="region of interest" description="Disordered" evidence="1">
    <location>
        <begin position="1"/>
        <end position="93"/>
    </location>
</feature>
<gene>
    <name evidence="2" type="ORF">O181_071693</name>
</gene>
<keyword evidence="3" id="KW-1185">Reference proteome</keyword>
<feature type="compositionally biased region" description="Basic and acidic residues" evidence="1">
    <location>
        <begin position="18"/>
        <end position="37"/>
    </location>
</feature>
<feature type="region of interest" description="Disordered" evidence="1">
    <location>
        <begin position="108"/>
        <end position="129"/>
    </location>
</feature>
<feature type="compositionally biased region" description="Polar residues" evidence="1">
    <location>
        <begin position="39"/>
        <end position="54"/>
    </location>
</feature>
<protein>
    <submittedName>
        <fullName evidence="2">Uncharacterized protein</fullName>
    </submittedName>
</protein>
<dbReference type="AlphaFoldDB" id="A0A9Q3F1I2"/>
<dbReference type="EMBL" id="AVOT02037304">
    <property type="protein sequence ID" value="MBW0531978.1"/>
    <property type="molecule type" value="Genomic_DNA"/>
</dbReference>
<sequence length="129" mass="15243">MFQEVRIRTSIGRYNTHRTGDKRENKTLEEKGTHDSESEITTGSHNCESQNQYADNFPKNREEIFGREKEKRKYKEGHESDSDNVGNGCEPKRNEEYLVEFKRHGEKEIGSVHFKKKETNDQKSGWFEK</sequence>
<comment type="caution">
    <text evidence="2">The sequence shown here is derived from an EMBL/GenBank/DDBJ whole genome shotgun (WGS) entry which is preliminary data.</text>
</comment>